<organism evidence="1 2">
    <name type="scientific">Daphnia galeata</name>
    <dbReference type="NCBI Taxonomy" id="27404"/>
    <lineage>
        <taxon>Eukaryota</taxon>
        <taxon>Metazoa</taxon>
        <taxon>Ecdysozoa</taxon>
        <taxon>Arthropoda</taxon>
        <taxon>Crustacea</taxon>
        <taxon>Branchiopoda</taxon>
        <taxon>Diplostraca</taxon>
        <taxon>Cladocera</taxon>
        <taxon>Anomopoda</taxon>
        <taxon>Daphniidae</taxon>
        <taxon>Daphnia</taxon>
    </lineage>
</organism>
<protein>
    <submittedName>
        <fullName evidence="1">Uncharacterized protein</fullName>
    </submittedName>
</protein>
<gene>
    <name evidence="1" type="ORF">DGAL_LOCUS6978</name>
</gene>
<dbReference type="Proteomes" id="UP000789390">
    <property type="component" value="Unassembled WGS sequence"/>
</dbReference>
<accession>A0A8J2RNI8</accession>
<proteinExistence type="predicted"/>
<evidence type="ECO:0000313" key="1">
    <source>
        <dbReference type="EMBL" id="CAH0104258.1"/>
    </source>
</evidence>
<name>A0A8J2RNI8_9CRUS</name>
<comment type="caution">
    <text evidence="1">The sequence shown here is derived from an EMBL/GenBank/DDBJ whole genome shotgun (WGS) entry which is preliminary data.</text>
</comment>
<evidence type="ECO:0000313" key="2">
    <source>
        <dbReference type="Proteomes" id="UP000789390"/>
    </source>
</evidence>
<dbReference type="AlphaFoldDB" id="A0A8J2RNI8"/>
<reference evidence="1" key="1">
    <citation type="submission" date="2021-11" db="EMBL/GenBank/DDBJ databases">
        <authorList>
            <person name="Schell T."/>
        </authorList>
    </citation>
    <scope>NUCLEOTIDE SEQUENCE</scope>
    <source>
        <strain evidence="1">M5</strain>
    </source>
</reference>
<keyword evidence="2" id="KW-1185">Reference proteome</keyword>
<dbReference type="EMBL" id="CAKKLH010000131">
    <property type="protein sequence ID" value="CAH0104258.1"/>
    <property type="molecule type" value="Genomic_DNA"/>
</dbReference>
<sequence>MDTRQLLSIISFLLQEEEDDENDNFLAILSIIRFRLRNGKQKSRTSLLFKCLTKKNQIRNLQRQQGRRERLILPGYPEMNASRKIFRLHTCVLSFGKVYDIADTFIFIELASNYWPCFIKNFINDGQPIKNNLLLGILAFKNISNAYII</sequence>